<dbReference type="KEGG" id="dtp:JZK55_14690"/>
<accession>A0A7G1H481</accession>
<evidence type="ECO:0000313" key="1">
    <source>
        <dbReference type="EMBL" id="BCB96547.1"/>
    </source>
</evidence>
<proteinExistence type="predicted"/>
<reference evidence="1 2" key="1">
    <citation type="submission" date="2020-03" db="EMBL/GenBank/DDBJ databases">
        <title>Complete genome sequences of two sulfur-disproportionating bacterial strains T55J and Mzg5.</title>
        <authorList>
            <person name="Umezawa K."/>
            <person name="Kojima H."/>
            <person name="Kato Y."/>
            <person name="Fukui M."/>
        </authorList>
    </citation>
    <scope>NUCLEOTIDE SEQUENCE [LARGE SCALE GENOMIC DNA]</scope>
    <source>
        <strain evidence="1 2">T55J</strain>
    </source>
</reference>
<dbReference type="Proteomes" id="UP000516360">
    <property type="component" value="Chromosome"/>
</dbReference>
<gene>
    <name evidence="1" type="ORF">JZK55_14690</name>
</gene>
<dbReference type="EMBL" id="AP022873">
    <property type="protein sequence ID" value="BCB96547.1"/>
    <property type="molecule type" value="Genomic_DNA"/>
</dbReference>
<sequence>MRLKAIIIILSILISILSPICFKITFSSHENVSVIATLDVCHAKDSISAVSLDTPAINETQFTLYMLHSIASYDASRHLSKNILLVFQKEHPPRF</sequence>
<keyword evidence="2" id="KW-1185">Reference proteome</keyword>
<protein>
    <submittedName>
        <fullName evidence="1">Uncharacterized protein</fullName>
    </submittedName>
</protein>
<organism evidence="1 2">
    <name type="scientific">Dissulfurispira thermophila</name>
    <dbReference type="NCBI Taxonomy" id="2715679"/>
    <lineage>
        <taxon>Bacteria</taxon>
        <taxon>Pseudomonadati</taxon>
        <taxon>Nitrospirota</taxon>
        <taxon>Thermodesulfovibrionia</taxon>
        <taxon>Thermodesulfovibrionales</taxon>
        <taxon>Dissulfurispiraceae</taxon>
        <taxon>Dissulfurispira</taxon>
    </lineage>
</organism>
<name>A0A7G1H481_9BACT</name>
<evidence type="ECO:0000313" key="2">
    <source>
        <dbReference type="Proteomes" id="UP000516360"/>
    </source>
</evidence>
<dbReference type="AlphaFoldDB" id="A0A7G1H481"/>